<evidence type="ECO:0000256" key="3">
    <source>
        <dbReference type="ARBA" id="ARBA00022475"/>
    </source>
</evidence>
<gene>
    <name evidence="9" type="ORF">DEH84_03620</name>
</gene>
<accession>A0A2U8FVH7</accession>
<feature type="transmembrane region" description="Helical" evidence="8">
    <location>
        <begin position="123"/>
        <end position="145"/>
    </location>
</feature>
<evidence type="ECO:0000256" key="7">
    <source>
        <dbReference type="ARBA" id="ARBA00023136"/>
    </source>
</evidence>
<feature type="transmembrane region" description="Helical" evidence="8">
    <location>
        <begin position="44"/>
        <end position="66"/>
    </location>
</feature>
<keyword evidence="3" id="KW-1003">Cell membrane</keyword>
<evidence type="ECO:0000313" key="10">
    <source>
        <dbReference type="Proteomes" id="UP000244892"/>
    </source>
</evidence>
<dbReference type="AlphaFoldDB" id="A0A2U8FVH7"/>
<feature type="transmembrane region" description="Helical" evidence="8">
    <location>
        <begin position="12"/>
        <end position="32"/>
    </location>
</feature>
<feature type="transmembrane region" description="Helical" evidence="8">
    <location>
        <begin position="245"/>
        <end position="265"/>
    </location>
</feature>
<dbReference type="EMBL" id="CP029210">
    <property type="protein sequence ID" value="AWI55081.1"/>
    <property type="molecule type" value="Genomic_DNA"/>
</dbReference>
<evidence type="ECO:0000313" key="9">
    <source>
        <dbReference type="EMBL" id="AWI55081.1"/>
    </source>
</evidence>
<feature type="transmembrane region" description="Helical" evidence="8">
    <location>
        <begin position="78"/>
        <end position="96"/>
    </location>
</feature>
<reference evidence="9 10" key="1">
    <citation type="submission" date="2018-05" db="EMBL/GenBank/DDBJ databases">
        <title>complete genome sequence of Aquabacterium olei NBRC 110486.</title>
        <authorList>
            <person name="Tang B."/>
            <person name="Chang J."/>
            <person name="Zhang L."/>
            <person name="Yang H."/>
        </authorList>
    </citation>
    <scope>NUCLEOTIDE SEQUENCE [LARGE SCALE GENOMIC DNA]</scope>
    <source>
        <strain evidence="9 10">NBRC 110486</strain>
    </source>
</reference>
<dbReference type="InterPro" id="IPR003689">
    <property type="entry name" value="ZIP"/>
</dbReference>
<dbReference type="PANTHER" id="PTHR11040">
    <property type="entry name" value="ZINC/IRON TRANSPORTER"/>
    <property type="match status" value="1"/>
</dbReference>
<protein>
    <submittedName>
        <fullName evidence="9">ZIP family metal transporter</fullName>
    </submittedName>
</protein>
<keyword evidence="7 8" id="KW-0472">Membrane</keyword>
<organism evidence="9 10">
    <name type="scientific">Aquabacterium olei</name>
    <dbReference type="NCBI Taxonomy" id="1296669"/>
    <lineage>
        <taxon>Bacteria</taxon>
        <taxon>Pseudomonadati</taxon>
        <taxon>Pseudomonadota</taxon>
        <taxon>Betaproteobacteria</taxon>
        <taxon>Burkholderiales</taxon>
        <taxon>Aquabacterium</taxon>
    </lineage>
</organism>
<keyword evidence="6 8" id="KW-1133">Transmembrane helix</keyword>
<feature type="transmembrane region" description="Helical" evidence="8">
    <location>
        <begin position="151"/>
        <end position="175"/>
    </location>
</feature>
<name>A0A2U8FVH7_9BURK</name>
<keyword evidence="10" id="KW-1185">Reference proteome</keyword>
<evidence type="ECO:0000256" key="8">
    <source>
        <dbReference type="SAM" id="Phobius"/>
    </source>
</evidence>
<comment type="similarity">
    <text evidence="2">Belongs to the ZIP transporter (TC 2.A.5) family.</text>
</comment>
<feature type="transmembrane region" description="Helical" evidence="8">
    <location>
        <begin position="187"/>
        <end position="207"/>
    </location>
</feature>
<evidence type="ECO:0000256" key="1">
    <source>
        <dbReference type="ARBA" id="ARBA00004651"/>
    </source>
</evidence>
<dbReference type="KEGG" id="aon:DEH84_03620"/>
<feature type="transmembrane region" description="Helical" evidence="8">
    <location>
        <begin position="213"/>
        <end position="233"/>
    </location>
</feature>
<evidence type="ECO:0000256" key="2">
    <source>
        <dbReference type="ARBA" id="ARBA00006939"/>
    </source>
</evidence>
<dbReference type="OrthoDB" id="9787346at2"/>
<evidence type="ECO:0000256" key="5">
    <source>
        <dbReference type="ARBA" id="ARBA00022833"/>
    </source>
</evidence>
<dbReference type="PANTHER" id="PTHR11040:SF211">
    <property type="entry name" value="ZINC TRANSPORTER ZIP11"/>
    <property type="match status" value="1"/>
</dbReference>
<keyword evidence="4 8" id="KW-0812">Transmembrane</keyword>
<keyword evidence="5" id="KW-0862">Zinc</keyword>
<sequence length="266" mass="26916">MLGQRAPLAQQAALAGLIAAGATALGTLPVWLSQTTSERTRDAMMGFGAGVMLAASAFSLVVPALAAAGQQGLGPWPAGLLVGSAILVGALCLVLLDRWLPHEHFIKGPEGTQGALSQRLKRVWLFVFAVALHNMPEGLAIGVAWGGGDAAAASALGTGIAIQDVPEGLVIAVALRGAGYGRVMSAGIGALSGLVEPVAAVAAALVVGWSLILLPWGLAFAAGAMLYVISHEVIPESHRQGHERLATAGLMVGFVVMMLLDTALAA</sequence>
<dbReference type="Pfam" id="PF02535">
    <property type="entry name" value="Zip"/>
    <property type="match status" value="1"/>
</dbReference>
<comment type="subcellular location">
    <subcellularLocation>
        <location evidence="1">Cell membrane</location>
        <topology evidence="1">Multi-pass membrane protein</topology>
    </subcellularLocation>
</comment>
<dbReference type="GO" id="GO:0005886">
    <property type="term" value="C:plasma membrane"/>
    <property type="evidence" value="ECO:0007669"/>
    <property type="project" value="UniProtKB-SubCell"/>
</dbReference>
<dbReference type="Proteomes" id="UP000244892">
    <property type="component" value="Chromosome"/>
</dbReference>
<evidence type="ECO:0000256" key="6">
    <source>
        <dbReference type="ARBA" id="ARBA00022989"/>
    </source>
</evidence>
<evidence type="ECO:0000256" key="4">
    <source>
        <dbReference type="ARBA" id="ARBA00022692"/>
    </source>
</evidence>
<dbReference type="GO" id="GO:0005385">
    <property type="term" value="F:zinc ion transmembrane transporter activity"/>
    <property type="evidence" value="ECO:0007669"/>
    <property type="project" value="TreeGrafter"/>
</dbReference>
<proteinExistence type="inferred from homology"/>